<gene>
    <name evidence="3" type="ORF">CGL2_09769003</name>
</gene>
<dbReference type="GO" id="GO:0008270">
    <property type="term" value="F:zinc ion binding"/>
    <property type="evidence" value="ECO:0007669"/>
    <property type="project" value="InterPro"/>
</dbReference>
<dbReference type="InterPro" id="IPR013237">
    <property type="entry name" value="Phage_T7_Gp4_N"/>
</dbReference>
<reference evidence="3" key="1">
    <citation type="journal article" date="2004" name="Nature">
        <title>Community structure and metabolism through reconstruction of microbial genomes from the environment.</title>
        <authorList>
            <person name="Tyson G.W."/>
            <person name="Chapman J."/>
            <person name="Hugenholtz P."/>
            <person name="Allen E.E."/>
            <person name="Ram R.J."/>
            <person name="Richardson P.M."/>
            <person name="Solovyev V.V."/>
            <person name="Rubin E.M."/>
            <person name="Rokhsar D.S."/>
            <person name="Banfield J.F."/>
        </authorList>
    </citation>
    <scope>NUCLEOTIDE SEQUENCE [LARGE SCALE GENOMIC DNA]</scope>
</reference>
<dbReference type="SUPFAM" id="SSF57783">
    <property type="entry name" value="Zinc beta-ribbon"/>
    <property type="match status" value="1"/>
</dbReference>
<dbReference type="AlphaFoldDB" id="B6ASH0"/>
<dbReference type="SMART" id="SM00778">
    <property type="entry name" value="Prim_Zn_Ribbon"/>
    <property type="match status" value="1"/>
</dbReference>
<dbReference type="Pfam" id="PF08273">
    <property type="entry name" value="Zn_Ribbon_Prim"/>
    <property type="match status" value="1"/>
</dbReference>
<dbReference type="EMBL" id="DS995268">
    <property type="protein sequence ID" value="EDZ37934.1"/>
    <property type="molecule type" value="Genomic_DNA"/>
</dbReference>
<protein>
    <submittedName>
        <fullName evidence="3">DNA primase</fullName>
    </submittedName>
</protein>
<proteinExistence type="predicted"/>
<reference evidence="3" key="2">
    <citation type="journal article" date="2008" name="PLoS Biol.">
        <title>Population genomic analysis of strain variation in Leptospirillum group II bacteria involved in acid mine drainage formation.</title>
        <authorList>
            <person name="Simmons S.L."/>
            <person name="Dibartolo G."/>
            <person name="Denef V.J."/>
            <person name="Goltsman D.S."/>
            <person name="Thelen M.P."/>
            <person name="Banfield J.F."/>
        </authorList>
    </citation>
    <scope>NUCLEOTIDE SEQUENCE [LARGE SCALE GENOMIC DNA]</scope>
</reference>
<feature type="domain" description="DNA primase/helicase Gp4 N-terminal Bacteriophage T7-like" evidence="2">
    <location>
        <begin position="32"/>
        <end position="76"/>
    </location>
</feature>
<evidence type="ECO:0000313" key="3">
    <source>
        <dbReference type="EMBL" id="EDZ37934.1"/>
    </source>
</evidence>
<evidence type="ECO:0000256" key="1">
    <source>
        <dbReference type="SAM" id="MobiDB-lite"/>
    </source>
</evidence>
<dbReference type="GO" id="GO:0004386">
    <property type="term" value="F:helicase activity"/>
    <property type="evidence" value="ECO:0007669"/>
    <property type="project" value="InterPro"/>
</dbReference>
<dbReference type="InterPro" id="IPR006171">
    <property type="entry name" value="TOPRIM_dom"/>
</dbReference>
<evidence type="ECO:0000259" key="2">
    <source>
        <dbReference type="SMART" id="SM00778"/>
    </source>
</evidence>
<feature type="region of interest" description="Disordered" evidence="1">
    <location>
        <begin position="1103"/>
        <end position="1133"/>
    </location>
</feature>
<sequence>MRAPFPGGGGTENLDWYPILSSLGIDVPENPRRHGPCPICGGKDRFRFDNRNEEGTWYCNQGGSEHRSGKTAGNGAALVAEFFDIGYRAALEKIRGISREPSGVQTLREKCASSVPPVDLSSQRKIQRLIKDSVRLDDIAPGSRIILQAGKVAVEKYLVSRGLPLLFPAESRILVQPDGYDLIIPLTCDRNDILSLHVTALTRDGRKRPLPWTGGSCRYTLGALTRSYSSISGAEEQISVSSFPGVRFYAIGEGLETVLSGRSLSGWSSIFAVNANGIRTFLDDPETVKTFRSSGAGLAILVDMDKSETGQKASVVLARKAKEARIPVLFLLPPHLIKGGEKGTDWNDAVVELGKEGARAALMIAISRSEETFSKIEIGKALPIDRIRDSDGPIPSPVERVSLEEATGEVRKLILDHWKIAKPSLGAIDAGVGKSRVLADLSWDHQIEGAPLLTISPTRALAEEASVKGGGLFREGRTDDPERAGFCPVFPEVVPFSEKWRSVVAHKCHDCPNGKAAMDILKGSAETPNPDVQSCAHILHIQNAKISSVVTSTAAMLEGDPGLPFWKSGDVTFSRRITLDDTAELNDHRRIHGGHVSEWIRAANHAIRHDQAKIAFGETDDGTESRKERIEATEALIPHLEVLAHLLSENPGEEQIRLAPEDWKDFSRLAQSSKIRWMDGISAEAIYRDREGTLEIPLRTLKSLGEALDRGTAWVRKSVLHFASPTKAFKAIQNRALVLDATPSLAVRQIVEALGGNVTEIRVQQPSLVVRQVASGSHGKTACLPDSPSFEREKSRFLSVVNNAVEKYGAENIAVLSHKSFVGAVSEEIPGGVEVGWWGCHNRGLNDWETKTHIVVWGIQQLSPSVAEREYMADRQAVIEAGGTAWPEWNGARGEKWYGIPGQAKEIHATGYQDEFIDIWGRERTTAEVVQAVGRLRAVRRPGEALTVEIHSTFPFAEVFGLEIHELIRPNWRTMSDYQAERKTGQIEKGIIAFHATGGGGRRLANEWLKEHGLEGIKPASWPELKEIASGSRHEYSLFASGTTPDLFGKDVRLLIEALDRLAVYAAEEGMMLTELAKVGLVDPDPLEWVALEVLRVSVREGDPRSRGVGQEGGREVRSLSHTRCTRGVGGTG</sequence>
<accession>B6ASH0</accession>
<organism evidence="3">
    <name type="scientific">Leptospirillum sp. Group II '5-way CG'</name>
    <dbReference type="NCBI Taxonomy" id="419541"/>
    <lineage>
        <taxon>Bacteria</taxon>
        <taxon>Pseudomonadati</taxon>
        <taxon>Nitrospirota</taxon>
        <taxon>Nitrospiria</taxon>
        <taxon>Nitrospirales</taxon>
        <taxon>Nitrospiraceae</taxon>
        <taxon>Leptospirillum</taxon>
    </lineage>
</organism>
<dbReference type="Pfam" id="PF13362">
    <property type="entry name" value="Toprim_3"/>
    <property type="match status" value="1"/>
</dbReference>
<name>B6ASH0_9BACT</name>